<evidence type="ECO:0000256" key="7">
    <source>
        <dbReference type="ARBA" id="ARBA00023242"/>
    </source>
</evidence>
<comment type="caution">
    <text evidence="11">The sequence shown here is derived from an EMBL/GenBank/DDBJ whole genome shotgun (WGS) entry which is preliminary data.</text>
</comment>
<keyword evidence="7" id="KW-0539">Nucleus</keyword>
<dbReference type="SUPFAM" id="SSF57959">
    <property type="entry name" value="Leucine zipper domain"/>
    <property type="match status" value="1"/>
</dbReference>
<evidence type="ECO:0000256" key="5">
    <source>
        <dbReference type="ARBA" id="ARBA00023125"/>
    </source>
</evidence>
<comment type="similarity">
    <text evidence="3">Belongs to the bZIP family.</text>
</comment>
<evidence type="ECO:0000256" key="6">
    <source>
        <dbReference type="ARBA" id="ARBA00023163"/>
    </source>
</evidence>
<dbReference type="Gene3D" id="1.20.5.170">
    <property type="match status" value="1"/>
</dbReference>
<feature type="region of interest" description="Disordered" evidence="9">
    <location>
        <begin position="138"/>
        <end position="276"/>
    </location>
</feature>
<accession>A0ABR3SMD4</accession>
<dbReference type="CDD" id="cd14688">
    <property type="entry name" value="bZIP_YAP"/>
    <property type="match status" value="1"/>
</dbReference>
<comment type="subcellular location">
    <subcellularLocation>
        <location evidence="2">Nucleus</location>
    </subcellularLocation>
</comment>
<dbReference type="InterPro" id="IPR050936">
    <property type="entry name" value="AP-1-like"/>
</dbReference>
<evidence type="ECO:0000256" key="2">
    <source>
        <dbReference type="ARBA" id="ARBA00004123"/>
    </source>
</evidence>
<keyword evidence="6" id="KW-0804">Transcription</keyword>
<keyword evidence="5" id="KW-0238">DNA-binding</keyword>
<proteinExistence type="inferred from homology"/>
<evidence type="ECO:0000256" key="4">
    <source>
        <dbReference type="ARBA" id="ARBA00023015"/>
    </source>
</evidence>
<name>A0ABR3SMD4_9PEZI</name>
<gene>
    <name evidence="11" type="ORF">SLS56_007646</name>
</gene>
<evidence type="ECO:0000256" key="1">
    <source>
        <dbReference type="ARBA" id="ARBA00004049"/>
    </source>
</evidence>
<keyword evidence="4" id="KW-0805">Transcription regulation</keyword>
<protein>
    <recommendedName>
        <fullName evidence="8">Putative transcription factor kapC</fullName>
    </recommendedName>
</protein>
<feature type="compositionally biased region" description="Low complexity" evidence="9">
    <location>
        <begin position="78"/>
        <end position="88"/>
    </location>
</feature>
<dbReference type="EMBL" id="JAJVDC020000102">
    <property type="protein sequence ID" value="KAL1624761.1"/>
    <property type="molecule type" value="Genomic_DNA"/>
</dbReference>
<feature type="compositionally biased region" description="Low complexity" evidence="9">
    <location>
        <begin position="163"/>
        <end position="210"/>
    </location>
</feature>
<feature type="compositionally biased region" description="Basic and acidic residues" evidence="9">
    <location>
        <begin position="58"/>
        <end position="75"/>
    </location>
</feature>
<sequence length="489" mass="53061">MRPGLREHLIAAGAGQPPPPPQQITPGPTAHAPDQHQHQGLDPSITAQGYPMSAGEGQDGHLSEGGRKGRRELSTSKRAAQNRAAQRAFRQRKEEYIKSLKDQVKDYEQMAEQFRSIQAENNTLRDYVISLQARLIESQGSYPEPPSNIDLSRPHTEIPPPVQQIQSPQSQNSGPPQHAQQPAPTAPMSASAAQQLQQAAAQAAAAQASSEQLNNGSKHQHEEAQYLPASNEYPPTKRQKSDDTAANSEDELALSFSQDNHSDLESLFGGGLDSDVDVVDSEKDIQLDVESNAHSDLDSLFGDIVDSDIGALGSDMENMPDLVVDASPVDGGDLTRPPSSLHSPRNPAITPVQSDHSNCFTINSHSATSHKAGAYVIPQPKKEGPSILEQVDWMIARDRPSEAFQSNTTLTSPALVFKELDAGFAFLPSNSDWWTPENVRSDQADSAQQHNPHLQQALEQATTSNTGTDINDNPCTIEDYSSCEYCEHS</sequence>
<reference evidence="11 12" key="1">
    <citation type="submission" date="2024-02" db="EMBL/GenBank/DDBJ databases">
        <title>De novo assembly and annotation of 12 fungi associated with fruit tree decline syndrome in Ontario, Canada.</title>
        <authorList>
            <person name="Sulman M."/>
            <person name="Ellouze W."/>
            <person name="Ilyukhin E."/>
        </authorList>
    </citation>
    <scope>NUCLEOTIDE SEQUENCE [LARGE SCALE GENOMIC DNA]</scope>
    <source>
        <strain evidence="11 12">M1-105</strain>
    </source>
</reference>
<evidence type="ECO:0000313" key="12">
    <source>
        <dbReference type="Proteomes" id="UP001521116"/>
    </source>
</evidence>
<organism evidence="11 12">
    <name type="scientific">Neofusicoccum ribis</name>
    <dbReference type="NCBI Taxonomy" id="45134"/>
    <lineage>
        <taxon>Eukaryota</taxon>
        <taxon>Fungi</taxon>
        <taxon>Dikarya</taxon>
        <taxon>Ascomycota</taxon>
        <taxon>Pezizomycotina</taxon>
        <taxon>Dothideomycetes</taxon>
        <taxon>Dothideomycetes incertae sedis</taxon>
        <taxon>Botryosphaeriales</taxon>
        <taxon>Botryosphaeriaceae</taxon>
        <taxon>Neofusicoccum</taxon>
    </lineage>
</organism>
<evidence type="ECO:0000313" key="11">
    <source>
        <dbReference type="EMBL" id="KAL1624761.1"/>
    </source>
</evidence>
<evidence type="ECO:0000256" key="9">
    <source>
        <dbReference type="SAM" id="MobiDB-lite"/>
    </source>
</evidence>
<dbReference type="PANTHER" id="PTHR40621:SF11">
    <property type="entry name" value="TRANSCRIPTION FACTOR KAPC-RELATED"/>
    <property type="match status" value="1"/>
</dbReference>
<evidence type="ECO:0000259" key="10">
    <source>
        <dbReference type="PROSITE" id="PS00036"/>
    </source>
</evidence>
<dbReference type="InterPro" id="IPR004827">
    <property type="entry name" value="bZIP"/>
</dbReference>
<evidence type="ECO:0000256" key="8">
    <source>
        <dbReference type="ARBA" id="ARBA00044067"/>
    </source>
</evidence>
<evidence type="ECO:0000256" key="3">
    <source>
        <dbReference type="ARBA" id="ARBA00007163"/>
    </source>
</evidence>
<dbReference type="Proteomes" id="UP001521116">
    <property type="component" value="Unassembled WGS sequence"/>
</dbReference>
<dbReference type="PROSITE" id="PS00036">
    <property type="entry name" value="BZIP_BASIC"/>
    <property type="match status" value="1"/>
</dbReference>
<comment type="function">
    <text evidence="1">Putative transcription factor.</text>
</comment>
<dbReference type="SMART" id="SM00338">
    <property type="entry name" value="BRLZ"/>
    <property type="match status" value="1"/>
</dbReference>
<feature type="region of interest" description="Disordered" evidence="9">
    <location>
        <begin position="1"/>
        <end position="91"/>
    </location>
</feature>
<dbReference type="InterPro" id="IPR046347">
    <property type="entry name" value="bZIP_sf"/>
</dbReference>
<dbReference type="Pfam" id="PF00170">
    <property type="entry name" value="bZIP_1"/>
    <property type="match status" value="1"/>
</dbReference>
<feature type="domain" description="BZIP" evidence="10">
    <location>
        <begin position="77"/>
        <end position="92"/>
    </location>
</feature>
<dbReference type="PANTHER" id="PTHR40621">
    <property type="entry name" value="TRANSCRIPTION FACTOR KAPC-RELATED"/>
    <property type="match status" value="1"/>
</dbReference>
<keyword evidence="12" id="KW-1185">Reference proteome</keyword>